<dbReference type="SUPFAM" id="SSF52540">
    <property type="entry name" value="P-loop containing nucleoside triphosphate hydrolases"/>
    <property type="match status" value="1"/>
</dbReference>
<evidence type="ECO:0000256" key="3">
    <source>
        <dbReference type="ARBA" id="ARBA00022741"/>
    </source>
</evidence>
<evidence type="ECO:0000259" key="5">
    <source>
        <dbReference type="Pfam" id="PF02223"/>
    </source>
</evidence>
<evidence type="ECO:0000313" key="6">
    <source>
        <dbReference type="EMBL" id="MBS7526967.1"/>
    </source>
</evidence>
<name>A0ABS5PSC4_9FIRM</name>
<evidence type="ECO:0000256" key="1">
    <source>
        <dbReference type="ARBA" id="ARBA00009776"/>
    </source>
</evidence>
<keyword evidence="6" id="KW-0808">Transferase</keyword>
<reference evidence="6 7" key="1">
    <citation type="submission" date="2021-05" db="EMBL/GenBank/DDBJ databases">
        <title>Fusibacter ferrireducens sp. nov., an anaerobic, sulfur- and Fe-reducing bacterium isolated from the mangrove sediment.</title>
        <authorList>
            <person name="Qiu D."/>
        </authorList>
    </citation>
    <scope>NUCLEOTIDE SEQUENCE [LARGE SCALE GENOMIC DNA]</scope>
    <source>
        <strain evidence="6 7">DSM 12116</strain>
    </source>
</reference>
<dbReference type="InterPro" id="IPR027417">
    <property type="entry name" value="P-loop_NTPase"/>
</dbReference>
<evidence type="ECO:0000313" key="7">
    <source>
        <dbReference type="Proteomes" id="UP000746471"/>
    </source>
</evidence>
<keyword evidence="6" id="KW-0418">Kinase</keyword>
<keyword evidence="7" id="KW-1185">Reference proteome</keyword>
<dbReference type="RefSeq" id="WP_213236829.1">
    <property type="nucleotide sequence ID" value="NZ_JAHBCL010000015.1"/>
</dbReference>
<dbReference type="GO" id="GO:0016301">
    <property type="term" value="F:kinase activity"/>
    <property type="evidence" value="ECO:0007669"/>
    <property type="project" value="UniProtKB-KW"/>
</dbReference>
<proteinExistence type="inferred from homology"/>
<dbReference type="Pfam" id="PF02223">
    <property type="entry name" value="Thymidylate_kin"/>
    <property type="match status" value="1"/>
</dbReference>
<dbReference type="InterPro" id="IPR039430">
    <property type="entry name" value="Thymidylate_kin-like_dom"/>
</dbReference>
<dbReference type="Gene3D" id="3.40.50.300">
    <property type="entry name" value="P-loop containing nucleotide triphosphate hydrolases"/>
    <property type="match status" value="1"/>
</dbReference>
<dbReference type="Proteomes" id="UP000746471">
    <property type="component" value="Unassembled WGS sequence"/>
</dbReference>
<accession>A0ABS5PSC4</accession>
<comment type="similarity">
    <text evidence="1">Belongs to the thymidylate kinase family.</text>
</comment>
<dbReference type="PANTHER" id="PTHR10344">
    <property type="entry name" value="THYMIDYLATE KINASE"/>
    <property type="match status" value="1"/>
</dbReference>
<gene>
    <name evidence="6" type="ORF">KHM83_09775</name>
</gene>
<keyword evidence="3" id="KW-0547">Nucleotide-binding</keyword>
<protein>
    <recommendedName>
        <fullName evidence="2">Thymidylate kinase</fullName>
    </recommendedName>
</protein>
<keyword evidence="4" id="KW-0067">ATP-binding</keyword>
<dbReference type="PANTHER" id="PTHR10344:SF4">
    <property type="entry name" value="UMP-CMP KINASE 2, MITOCHONDRIAL"/>
    <property type="match status" value="1"/>
</dbReference>
<evidence type="ECO:0000256" key="4">
    <source>
        <dbReference type="ARBA" id="ARBA00022840"/>
    </source>
</evidence>
<organism evidence="6 7">
    <name type="scientific">Fusibacter paucivorans</name>
    <dbReference type="NCBI Taxonomy" id="76009"/>
    <lineage>
        <taxon>Bacteria</taxon>
        <taxon>Bacillati</taxon>
        <taxon>Bacillota</taxon>
        <taxon>Clostridia</taxon>
        <taxon>Eubacteriales</taxon>
        <taxon>Eubacteriales Family XII. Incertae Sedis</taxon>
        <taxon>Fusibacter</taxon>
    </lineage>
</organism>
<dbReference type="EMBL" id="JAHBCL010000015">
    <property type="protein sequence ID" value="MBS7526967.1"/>
    <property type="molecule type" value="Genomic_DNA"/>
</dbReference>
<comment type="caution">
    <text evidence="6">The sequence shown here is derived from an EMBL/GenBank/DDBJ whole genome shotgun (WGS) entry which is preliminary data.</text>
</comment>
<feature type="domain" description="Thymidylate kinase-like" evidence="5">
    <location>
        <begin position="8"/>
        <end position="177"/>
    </location>
</feature>
<evidence type="ECO:0000256" key="2">
    <source>
        <dbReference type="ARBA" id="ARBA00017144"/>
    </source>
</evidence>
<sequence length="229" mass="26452">MSGQIFVVEGVDASGKESQTRALFERLKQEGHDVIRLSFPDYESESSSLVKMYLSGAFGDDPQDVTPYVASTFYAADRYASYMTKWRAHYERGGLIIADRYTTANMVHQASKIDDEAEKKIFLSWLWQLEYEIYKIPKPDIVFFLDMPPSMSEQLIMARQNKITGAQEKDIHEKDTSHLTKSHENAQFVSTLYNWDVISCIQDGQLRSIENINDELYEKAMAFLERDTR</sequence>